<dbReference type="STRING" id="333140.AWW68_18095"/>
<dbReference type="SMART" id="SM00530">
    <property type="entry name" value="HTH_XRE"/>
    <property type="match status" value="1"/>
</dbReference>
<dbReference type="CDD" id="cd00093">
    <property type="entry name" value="HTH_XRE"/>
    <property type="match status" value="1"/>
</dbReference>
<evidence type="ECO:0000313" key="2">
    <source>
        <dbReference type="EMBL" id="KYG71923.1"/>
    </source>
</evidence>
<comment type="caution">
    <text evidence="2">The sequence shown here is derived from an EMBL/GenBank/DDBJ whole genome shotgun (WGS) entry which is preliminary data.</text>
</comment>
<dbReference type="InterPro" id="IPR010982">
    <property type="entry name" value="Lambda_DNA-bd_dom_sf"/>
</dbReference>
<protein>
    <submittedName>
        <fullName evidence="2">XRE family transcriptional regulator</fullName>
    </submittedName>
</protein>
<dbReference type="Pfam" id="PF01381">
    <property type="entry name" value="HTH_3"/>
    <property type="match status" value="1"/>
</dbReference>
<dbReference type="SUPFAM" id="SSF47413">
    <property type="entry name" value="lambda repressor-like DNA-binding domains"/>
    <property type="match status" value="1"/>
</dbReference>
<evidence type="ECO:0000313" key="3">
    <source>
        <dbReference type="Proteomes" id="UP000075606"/>
    </source>
</evidence>
<dbReference type="Proteomes" id="UP000075606">
    <property type="component" value="Unassembled WGS sequence"/>
</dbReference>
<dbReference type="OrthoDB" id="7865033at2"/>
<name>A0A150WZM1_9BACT</name>
<dbReference type="EMBL" id="LRPC01000031">
    <property type="protein sequence ID" value="KYG71923.1"/>
    <property type="molecule type" value="Genomic_DNA"/>
</dbReference>
<dbReference type="AlphaFoldDB" id="A0A150WZM1"/>
<gene>
    <name evidence="2" type="ORF">AWW68_18095</name>
</gene>
<sequence length="72" mass="8530">MTSKKQINRIRVVLAEQDRTNKWLSEKVDKNRTTVSRWCTNDMQPSLETLVEIAEALDVDIRELLNRTKDER</sequence>
<dbReference type="PROSITE" id="PS50943">
    <property type="entry name" value="HTH_CROC1"/>
    <property type="match status" value="1"/>
</dbReference>
<organism evidence="2 3">
    <name type="scientific">Roseivirga spongicola</name>
    <dbReference type="NCBI Taxonomy" id="333140"/>
    <lineage>
        <taxon>Bacteria</taxon>
        <taxon>Pseudomonadati</taxon>
        <taxon>Bacteroidota</taxon>
        <taxon>Cytophagia</taxon>
        <taxon>Cytophagales</taxon>
        <taxon>Roseivirgaceae</taxon>
        <taxon>Roseivirga</taxon>
    </lineage>
</organism>
<keyword evidence="3" id="KW-1185">Reference proteome</keyword>
<proteinExistence type="predicted"/>
<accession>A0A150WZM1</accession>
<feature type="domain" description="HTH cro/C1-type" evidence="1">
    <location>
        <begin position="24"/>
        <end position="64"/>
    </location>
</feature>
<dbReference type="InterPro" id="IPR001387">
    <property type="entry name" value="Cro/C1-type_HTH"/>
</dbReference>
<dbReference type="GO" id="GO:0003677">
    <property type="term" value="F:DNA binding"/>
    <property type="evidence" value="ECO:0007669"/>
    <property type="project" value="InterPro"/>
</dbReference>
<evidence type="ECO:0000259" key="1">
    <source>
        <dbReference type="PROSITE" id="PS50943"/>
    </source>
</evidence>
<dbReference type="Gene3D" id="1.10.260.40">
    <property type="entry name" value="lambda repressor-like DNA-binding domains"/>
    <property type="match status" value="1"/>
</dbReference>
<reference evidence="2 3" key="1">
    <citation type="submission" date="2016-01" db="EMBL/GenBank/DDBJ databases">
        <title>Genome sequencing of Roseivirga spongicola UST030701-084.</title>
        <authorList>
            <person name="Selvaratnam C."/>
            <person name="Thevarajoo S."/>
            <person name="Goh K.M."/>
            <person name="Ee R."/>
            <person name="Chan K.-G."/>
            <person name="Chong C.S."/>
        </authorList>
    </citation>
    <scope>NUCLEOTIDE SEQUENCE [LARGE SCALE GENOMIC DNA]</scope>
    <source>
        <strain evidence="2 3">UST030701-084</strain>
    </source>
</reference>